<dbReference type="Proteomes" id="UP000306102">
    <property type="component" value="Unassembled WGS sequence"/>
</dbReference>
<feature type="transmembrane region" description="Helical" evidence="2">
    <location>
        <begin position="177"/>
        <end position="200"/>
    </location>
</feature>
<evidence type="ECO:0000313" key="4">
    <source>
        <dbReference type="Proteomes" id="UP000306102"/>
    </source>
</evidence>
<keyword evidence="4" id="KW-1185">Reference proteome</keyword>
<protein>
    <submittedName>
        <fullName evidence="3">Uncharacterized protein</fullName>
    </submittedName>
</protein>
<proteinExistence type="predicted"/>
<feature type="transmembrane region" description="Helical" evidence="2">
    <location>
        <begin position="147"/>
        <end position="165"/>
    </location>
</feature>
<feature type="transmembrane region" description="Helical" evidence="2">
    <location>
        <begin position="269"/>
        <end position="293"/>
    </location>
</feature>
<keyword evidence="2" id="KW-1133">Transmembrane helix</keyword>
<dbReference type="PANTHER" id="PTHR34116:SF9">
    <property type="entry name" value="OS08G0346600 PROTEIN"/>
    <property type="match status" value="1"/>
</dbReference>
<keyword evidence="2" id="KW-0472">Membrane</keyword>
<reference evidence="3 4" key="1">
    <citation type="journal article" date="2018" name="Proc. Natl. Acad. Sci. U.S.A.">
        <title>Draft genome sequence of Camellia sinensis var. sinensis provides insights into the evolution of the tea genome and tea quality.</title>
        <authorList>
            <person name="Wei C."/>
            <person name="Yang H."/>
            <person name="Wang S."/>
            <person name="Zhao J."/>
            <person name="Liu C."/>
            <person name="Gao L."/>
            <person name="Xia E."/>
            <person name="Lu Y."/>
            <person name="Tai Y."/>
            <person name="She G."/>
            <person name="Sun J."/>
            <person name="Cao H."/>
            <person name="Tong W."/>
            <person name="Gao Q."/>
            <person name="Li Y."/>
            <person name="Deng W."/>
            <person name="Jiang X."/>
            <person name="Wang W."/>
            <person name="Chen Q."/>
            <person name="Zhang S."/>
            <person name="Li H."/>
            <person name="Wu J."/>
            <person name="Wang P."/>
            <person name="Li P."/>
            <person name="Shi C."/>
            <person name="Zheng F."/>
            <person name="Jian J."/>
            <person name="Huang B."/>
            <person name="Shan D."/>
            <person name="Shi M."/>
            <person name="Fang C."/>
            <person name="Yue Y."/>
            <person name="Li F."/>
            <person name="Li D."/>
            <person name="Wei S."/>
            <person name="Han B."/>
            <person name="Jiang C."/>
            <person name="Yin Y."/>
            <person name="Xia T."/>
            <person name="Zhang Z."/>
            <person name="Bennetzen J.L."/>
            <person name="Zhao S."/>
            <person name="Wan X."/>
        </authorList>
    </citation>
    <scope>NUCLEOTIDE SEQUENCE [LARGE SCALE GENOMIC DNA]</scope>
    <source>
        <strain evidence="4">cv. Shuchazao</strain>
        <tissue evidence="3">Leaf</tissue>
    </source>
</reference>
<feature type="transmembrane region" description="Helical" evidence="2">
    <location>
        <begin position="101"/>
        <end position="127"/>
    </location>
</feature>
<comment type="caution">
    <text evidence="3">The sequence shown here is derived from an EMBL/GenBank/DDBJ whole genome shotgun (WGS) entry which is preliminary data.</text>
</comment>
<evidence type="ECO:0000256" key="2">
    <source>
        <dbReference type="SAM" id="Phobius"/>
    </source>
</evidence>
<feature type="compositionally biased region" description="Pro residues" evidence="1">
    <location>
        <begin position="23"/>
        <end position="32"/>
    </location>
</feature>
<accession>A0A4S4EWP4</accession>
<feature type="transmembrane region" description="Helical" evidence="2">
    <location>
        <begin position="57"/>
        <end position="80"/>
    </location>
</feature>
<dbReference type="EMBL" id="SDRB02001625">
    <property type="protein sequence ID" value="THG20965.1"/>
    <property type="molecule type" value="Genomic_DNA"/>
</dbReference>
<feature type="transmembrane region" description="Helical" evidence="2">
    <location>
        <begin position="299"/>
        <end position="317"/>
    </location>
</feature>
<feature type="compositionally biased region" description="Polar residues" evidence="1">
    <location>
        <begin position="1"/>
        <end position="12"/>
    </location>
</feature>
<evidence type="ECO:0000256" key="1">
    <source>
        <dbReference type="SAM" id="MobiDB-lite"/>
    </source>
</evidence>
<dbReference type="AlphaFoldDB" id="A0A4S4EWP4"/>
<feature type="transmembrane region" description="Helical" evidence="2">
    <location>
        <begin position="232"/>
        <end position="257"/>
    </location>
</feature>
<feature type="region of interest" description="Disordered" evidence="1">
    <location>
        <begin position="1"/>
        <end position="32"/>
    </location>
</feature>
<name>A0A4S4EWP4_CAMSN</name>
<gene>
    <name evidence="3" type="ORF">TEA_029841</name>
</gene>
<organism evidence="3 4">
    <name type="scientific">Camellia sinensis var. sinensis</name>
    <name type="common">China tea</name>
    <dbReference type="NCBI Taxonomy" id="542762"/>
    <lineage>
        <taxon>Eukaryota</taxon>
        <taxon>Viridiplantae</taxon>
        <taxon>Streptophyta</taxon>
        <taxon>Embryophyta</taxon>
        <taxon>Tracheophyta</taxon>
        <taxon>Spermatophyta</taxon>
        <taxon>Magnoliopsida</taxon>
        <taxon>eudicotyledons</taxon>
        <taxon>Gunneridae</taxon>
        <taxon>Pentapetalae</taxon>
        <taxon>asterids</taxon>
        <taxon>Ericales</taxon>
        <taxon>Theaceae</taxon>
        <taxon>Camellia</taxon>
    </lineage>
</organism>
<evidence type="ECO:0000313" key="3">
    <source>
        <dbReference type="EMBL" id="THG20965.1"/>
    </source>
</evidence>
<sequence>MRKLTSVDTNGTARGPILLPSPLSSPMPSPSPSPLNNFHERGMLFFEALSIESPYDLVTLSLVSCLILLSILSFSLIFHLRLKSRSAKHLQNFNTLWSIRLLLVWFMSFWSLNEILRLPFFQSQYLYPFMSSLTLSQEVNICKVHNVLSLGVFEPGFLITLLFLVNSSIKKRNPHDMGAIALIFLTCLPVFVLQLFVVFFSPIEAKIPHAFETSYAHSLNGFENMFMCTYPLFSTLVFAAFGIAYSLGFLFSYWRVISLVINKGTRVRIHILSFSIFIALPMQILLLTLSSFWRPENPAYGGVMFGMFLNVSLIAVVGEGIMVIKPIADALAANRDCCRWNTSVRLQTMEVERPKVVDGNR</sequence>
<dbReference type="PANTHER" id="PTHR34116">
    <property type="entry name" value="PLASMINOGEN ACTIVATOR INHIBITOR"/>
    <property type="match status" value="1"/>
</dbReference>
<keyword evidence="2" id="KW-0812">Transmembrane</keyword>